<organism evidence="1 2">
    <name type="scientific">Cristinia sonorae</name>
    <dbReference type="NCBI Taxonomy" id="1940300"/>
    <lineage>
        <taxon>Eukaryota</taxon>
        <taxon>Fungi</taxon>
        <taxon>Dikarya</taxon>
        <taxon>Basidiomycota</taxon>
        <taxon>Agaricomycotina</taxon>
        <taxon>Agaricomycetes</taxon>
        <taxon>Agaricomycetidae</taxon>
        <taxon>Agaricales</taxon>
        <taxon>Pleurotineae</taxon>
        <taxon>Stephanosporaceae</taxon>
        <taxon>Cristinia</taxon>
    </lineage>
</organism>
<accession>A0A8K0UWB7</accession>
<gene>
    <name evidence="1" type="ORF">BXZ70DRAFT_1061766</name>
</gene>
<evidence type="ECO:0000313" key="2">
    <source>
        <dbReference type="Proteomes" id="UP000813824"/>
    </source>
</evidence>
<protein>
    <submittedName>
        <fullName evidence="1">Uncharacterized protein</fullName>
    </submittedName>
</protein>
<keyword evidence="2" id="KW-1185">Reference proteome</keyword>
<sequence length="102" mass="11265">MEGATLAAVKQLKAGLDASQNDFNVICTRLRTFAHVWAIISADLRAIEEKLDYASGTESKTLFKARLNTTAKLYATLGKALYRYETVVNKQDILSAKIAARK</sequence>
<dbReference type="AlphaFoldDB" id="A0A8K0UWB7"/>
<evidence type="ECO:0000313" key="1">
    <source>
        <dbReference type="EMBL" id="KAH8105151.1"/>
    </source>
</evidence>
<name>A0A8K0UWB7_9AGAR</name>
<dbReference type="EMBL" id="JAEVFJ010000004">
    <property type="protein sequence ID" value="KAH8105151.1"/>
    <property type="molecule type" value="Genomic_DNA"/>
</dbReference>
<comment type="caution">
    <text evidence="1">The sequence shown here is derived from an EMBL/GenBank/DDBJ whole genome shotgun (WGS) entry which is preliminary data.</text>
</comment>
<reference evidence="1" key="1">
    <citation type="journal article" date="2021" name="New Phytol.">
        <title>Evolutionary innovations through gain and loss of genes in the ectomycorrhizal Boletales.</title>
        <authorList>
            <person name="Wu G."/>
            <person name="Miyauchi S."/>
            <person name="Morin E."/>
            <person name="Kuo A."/>
            <person name="Drula E."/>
            <person name="Varga T."/>
            <person name="Kohler A."/>
            <person name="Feng B."/>
            <person name="Cao Y."/>
            <person name="Lipzen A."/>
            <person name="Daum C."/>
            <person name="Hundley H."/>
            <person name="Pangilinan J."/>
            <person name="Johnson J."/>
            <person name="Barry K."/>
            <person name="LaButti K."/>
            <person name="Ng V."/>
            <person name="Ahrendt S."/>
            <person name="Min B."/>
            <person name="Choi I.G."/>
            <person name="Park H."/>
            <person name="Plett J.M."/>
            <person name="Magnuson J."/>
            <person name="Spatafora J.W."/>
            <person name="Nagy L.G."/>
            <person name="Henrissat B."/>
            <person name="Grigoriev I.V."/>
            <person name="Yang Z.L."/>
            <person name="Xu J."/>
            <person name="Martin F.M."/>
        </authorList>
    </citation>
    <scope>NUCLEOTIDE SEQUENCE</scope>
    <source>
        <strain evidence="1">KKN 215</strain>
    </source>
</reference>
<dbReference type="OrthoDB" id="3198211at2759"/>
<dbReference type="Proteomes" id="UP000813824">
    <property type="component" value="Unassembled WGS sequence"/>
</dbReference>
<proteinExistence type="predicted"/>
<dbReference type="Gene3D" id="1.20.1170.10">
    <property type="match status" value="1"/>
</dbReference>